<keyword evidence="6 8" id="KW-0472">Membrane</keyword>
<dbReference type="EMBL" id="BJON01000003">
    <property type="protein sequence ID" value="GED67069.1"/>
    <property type="molecule type" value="Genomic_DNA"/>
</dbReference>
<evidence type="ECO:0000313" key="11">
    <source>
        <dbReference type="EMBL" id="KNB71427.1"/>
    </source>
</evidence>
<evidence type="ECO:0000256" key="4">
    <source>
        <dbReference type="ARBA" id="ARBA00022692"/>
    </source>
</evidence>
<evidence type="ECO:0000313" key="13">
    <source>
        <dbReference type="Proteomes" id="UP000319578"/>
    </source>
</evidence>
<dbReference type="Proteomes" id="UP000036834">
    <property type="component" value="Unassembled WGS sequence"/>
</dbReference>
<keyword evidence="4 8" id="KW-0812">Transmembrane</keyword>
<dbReference type="PATRIC" id="fig|54915.3.peg.3495"/>
<reference evidence="10 13" key="3">
    <citation type="submission" date="2019-06" db="EMBL/GenBank/DDBJ databases">
        <title>Whole genome shotgun sequence of Brevibacillus reuszeri NBRC 15719.</title>
        <authorList>
            <person name="Hosoyama A."/>
            <person name="Uohara A."/>
            <person name="Ohji S."/>
            <person name="Ichikawa N."/>
        </authorList>
    </citation>
    <scope>NUCLEOTIDE SEQUENCE [LARGE SCALE GENOMIC DNA]</scope>
    <source>
        <strain evidence="10 13">NBRC 15719</strain>
    </source>
</reference>
<accession>A0A0K9YS20</accession>
<dbReference type="InterPro" id="IPR049177">
    <property type="entry name" value="MgtC_SapB_SrpB_YhiD_N"/>
</dbReference>
<dbReference type="PANTHER" id="PTHR33778">
    <property type="entry name" value="PROTEIN MGTC"/>
    <property type="match status" value="1"/>
</dbReference>
<dbReference type="Pfam" id="PF02308">
    <property type="entry name" value="MgtC"/>
    <property type="match status" value="1"/>
</dbReference>
<comment type="caution">
    <text evidence="11">The sequence shown here is derived from an EMBL/GenBank/DDBJ whole genome shotgun (WGS) entry which is preliminary data.</text>
</comment>
<dbReference type="RefSeq" id="WP_049740464.1">
    <property type="nucleotide sequence ID" value="NZ_BJON01000003.1"/>
</dbReference>
<feature type="transmembrane region" description="Helical" evidence="8">
    <location>
        <begin position="52"/>
        <end position="70"/>
    </location>
</feature>
<evidence type="ECO:0000313" key="12">
    <source>
        <dbReference type="Proteomes" id="UP000036834"/>
    </source>
</evidence>
<feature type="transmembrane region" description="Helical" evidence="8">
    <location>
        <begin position="82"/>
        <end position="101"/>
    </location>
</feature>
<dbReference type="OrthoDB" id="9811198at2"/>
<feature type="transmembrane region" description="Helical" evidence="8">
    <location>
        <begin position="16"/>
        <end position="32"/>
    </location>
</feature>
<feature type="region of interest" description="Disordered" evidence="7">
    <location>
        <begin position="160"/>
        <end position="186"/>
    </location>
</feature>
<gene>
    <name evidence="11" type="ORF">ADS79_21855</name>
    <name evidence="10" type="ORF">BRE01_07710</name>
</gene>
<name>A0A0K9YS20_9BACL</name>
<protein>
    <submittedName>
        <fullName evidence="11">Membrane protein</fullName>
    </submittedName>
</protein>
<dbReference type="PRINTS" id="PR01837">
    <property type="entry name" value="MGTCSAPBPROT"/>
</dbReference>
<evidence type="ECO:0000256" key="1">
    <source>
        <dbReference type="ARBA" id="ARBA00004651"/>
    </source>
</evidence>
<evidence type="ECO:0000256" key="6">
    <source>
        <dbReference type="ARBA" id="ARBA00023136"/>
    </source>
</evidence>
<evidence type="ECO:0000256" key="2">
    <source>
        <dbReference type="ARBA" id="ARBA00009298"/>
    </source>
</evidence>
<keyword evidence="3" id="KW-1003">Cell membrane</keyword>
<feature type="transmembrane region" description="Helical" evidence="8">
    <location>
        <begin position="113"/>
        <end position="141"/>
    </location>
</feature>
<comment type="subcellular location">
    <subcellularLocation>
        <location evidence="1">Cell membrane</location>
        <topology evidence="1">Multi-pass membrane protein</topology>
    </subcellularLocation>
</comment>
<dbReference type="STRING" id="54915.ADS79_21855"/>
<evidence type="ECO:0000259" key="9">
    <source>
        <dbReference type="Pfam" id="PF02308"/>
    </source>
</evidence>
<sequence length="186" mass="20412">MDTALGLFFPPELPTILLRLFLAFLAGAIMGWERERFIKDVSRQRGAGFRTYSLVCFGSCLFGLASIYGFSSSGMNHDPGRVAAQVVTGMGFLGAGAIIKYNGSVKGLTTAAGMWVASAIGLMFSAGMYITAIVAAFFAYLTLDFHRLFPRLFPVTKISHPSDESIGEEEQEKRHNHRVFDDDDHD</sequence>
<dbReference type="Proteomes" id="UP000319578">
    <property type="component" value="Unassembled WGS sequence"/>
</dbReference>
<keyword evidence="13" id="KW-1185">Reference proteome</keyword>
<dbReference type="AlphaFoldDB" id="A0A0K9YS20"/>
<proteinExistence type="inferred from homology"/>
<evidence type="ECO:0000256" key="3">
    <source>
        <dbReference type="ARBA" id="ARBA00022475"/>
    </source>
</evidence>
<feature type="domain" description="MgtC/SapB/SrpB/YhiD N-terminal" evidence="9">
    <location>
        <begin position="20"/>
        <end position="147"/>
    </location>
</feature>
<evidence type="ECO:0000256" key="8">
    <source>
        <dbReference type="SAM" id="Phobius"/>
    </source>
</evidence>
<evidence type="ECO:0000313" key="10">
    <source>
        <dbReference type="EMBL" id="GED67069.1"/>
    </source>
</evidence>
<evidence type="ECO:0000256" key="5">
    <source>
        <dbReference type="ARBA" id="ARBA00022989"/>
    </source>
</evidence>
<organism evidence="11 12">
    <name type="scientific">Brevibacillus reuszeri</name>
    <dbReference type="NCBI Taxonomy" id="54915"/>
    <lineage>
        <taxon>Bacteria</taxon>
        <taxon>Bacillati</taxon>
        <taxon>Bacillota</taxon>
        <taxon>Bacilli</taxon>
        <taxon>Bacillales</taxon>
        <taxon>Paenibacillaceae</taxon>
        <taxon>Brevibacillus</taxon>
    </lineage>
</organism>
<keyword evidence="5 8" id="KW-1133">Transmembrane helix</keyword>
<reference evidence="12" key="1">
    <citation type="submission" date="2015-07" db="EMBL/GenBank/DDBJ databases">
        <title>Genome sequencing project for genomic taxonomy and phylogenomics of Bacillus-like bacteria.</title>
        <authorList>
            <person name="Liu B."/>
            <person name="Wang J."/>
            <person name="Zhu Y."/>
            <person name="Liu G."/>
            <person name="Chen Q."/>
            <person name="Chen Z."/>
            <person name="Lan J."/>
            <person name="Che J."/>
            <person name="Ge C."/>
            <person name="Shi H."/>
            <person name="Pan Z."/>
            <person name="Liu X."/>
        </authorList>
    </citation>
    <scope>NUCLEOTIDE SEQUENCE [LARGE SCALE GENOMIC DNA]</scope>
    <source>
        <strain evidence="12">DSM 9887</strain>
    </source>
</reference>
<reference evidence="11" key="2">
    <citation type="submission" date="2015-07" db="EMBL/GenBank/DDBJ databases">
        <title>MeaNS - Measles Nucleotide Surveillance Program.</title>
        <authorList>
            <person name="Tran T."/>
            <person name="Druce J."/>
        </authorList>
    </citation>
    <scope>NUCLEOTIDE SEQUENCE</scope>
    <source>
        <strain evidence="11">DSM 9887</strain>
    </source>
</reference>
<dbReference type="InterPro" id="IPR003416">
    <property type="entry name" value="MgtC/SapB/SrpB/YhiD_fam"/>
</dbReference>
<evidence type="ECO:0000256" key="7">
    <source>
        <dbReference type="SAM" id="MobiDB-lite"/>
    </source>
</evidence>
<comment type="similarity">
    <text evidence="2">Belongs to the MgtC/SapB family.</text>
</comment>
<dbReference type="PANTHER" id="PTHR33778:SF1">
    <property type="entry name" value="MAGNESIUM TRANSPORTER YHID-RELATED"/>
    <property type="match status" value="1"/>
</dbReference>
<dbReference type="EMBL" id="LGIQ01000009">
    <property type="protein sequence ID" value="KNB71427.1"/>
    <property type="molecule type" value="Genomic_DNA"/>
</dbReference>
<dbReference type="GO" id="GO:0005886">
    <property type="term" value="C:plasma membrane"/>
    <property type="evidence" value="ECO:0007669"/>
    <property type="project" value="UniProtKB-SubCell"/>
</dbReference>